<dbReference type="GO" id="GO:0000981">
    <property type="term" value="F:DNA-binding transcription factor activity, RNA polymerase II-specific"/>
    <property type="evidence" value="ECO:0007669"/>
    <property type="project" value="InterPro"/>
</dbReference>
<comment type="caution">
    <text evidence="5">The sequence shown here is derived from an EMBL/GenBank/DDBJ whole genome shotgun (WGS) entry which is preliminary data.</text>
</comment>
<dbReference type="InterPro" id="IPR036864">
    <property type="entry name" value="Zn2-C6_fun-type_DNA-bd_sf"/>
</dbReference>
<proteinExistence type="predicted"/>
<evidence type="ECO:0000313" key="6">
    <source>
        <dbReference type="Proteomes" id="UP000258309"/>
    </source>
</evidence>
<protein>
    <recommendedName>
        <fullName evidence="4">Zn(2)-C6 fungal-type domain-containing protein</fullName>
    </recommendedName>
</protein>
<dbReference type="CDD" id="cd00067">
    <property type="entry name" value="GAL4"/>
    <property type="match status" value="1"/>
</dbReference>
<keyword evidence="6" id="KW-1185">Reference proteome</keyword>
<dbReference type="AlphaFoldDB" id="A0A3E2GWP8"/>
<dbReference type="GO" id="GO:0008270">
    <property type="term" value="F:zinc ion binding"/>
    <property type="evidence" value="ECO:0007669"/>
    <property type="project" value="InterPro"/>
</dbReference>
<dbReference type="OrthoDB" id="5121955at2759"/>
<dbReference type="SUPFAM" id="SSF57701">
    <property type="entry name" value="Zn2/Cys6 DNA-binding domain"/>
    <property type="match status" value="1"/>
</dbReference>
<feature type="region of interest" description="Disordered" evidence="3">
    <location>
        <begin position="606"/>
        <end position="629"/>
    </location>
</feature>
<dbReference type="PANTHER" id="PTHR47425">
    <property type="entry name" value="FARB-RELATED"/>
    <property type="match status" value="1"/>
</dbReference>
<dbReference type="PANTHER" id="PTHR47425:SF3">
    <property type="entry name" value="ZN(II)2CYS6 TRANSCRIPTION FACTOR (EUROFUNG)"/>
    <property type="match status" value="1"/>
</dbReference>
<dbReference type="GO" id="GO:0003677">
    <property type="term" value="F:DNA binding"/>
    <property type="evidence" value="ECO:0007669"/>
    <property type="project" value="InterPro"/>
</dbReference>
<evidence type="ECO:0000256" key="3">
    <source>
        <dbReference type="SAM" id="MobiDB-lite"/>
    </source>
</evidence>
<dbReference type="InterPro" id="IPR001138">
    <property type="entry name" value="Zn2Cys6_DnaBD"/>
</dbReference>
<evidence type="ECO:0000256" key="1">
    <source>
        <dbReference type="ARBA" id="ARBA00022723"/>
    </source>
</evidence>
<dbReference type="STRING" id="5539.A0A3E2GWP8"/>
<dbReference type="PROSITE" id="PS00463">
    <property type="entry name" value="ZN2_CY6_FUNGAL_1"/>
    <property type="match status" value="1"/>
</dbReference>
<keyword evidence="2" id="KW-0539">Nucleus</keyword>
<dbReference type="GO" id="GO:0006351">
    <property type="term" value="P:DNA-templated transcription"/>
    <property type="evidence" value="ECO:0007669"/>
    <property type="project" value="InterPro"/>
</dbReference>
<keyword evidence="1" id="KW-0479">Metal-binding</keyword>
<feature type="compositionally biased region" description="Basic and acidic residues" evidence="3">
    <location>
        <begin position="560"/>
        <end position="573"/>
    </location>
</feature>
<evidence type="ECO:0000259" key="4">
    <source>
        <dbReference type="PROSITE" id="PS50048"/>
    </source>
</evidence>
<dbReference type="EMBL" id="NCSJ02000325">
    <property type="protein sequence ID" value="RFU25539.1"/>
    <property type="molecule type" value="Genomic_DNA"/>
</dbReference>
<organism evidence="5 6">
    <name type="scientific">Scytalidium lignicola</name>
    <name type="common">Hyphomycete</name>
    <dbReference type="NCBI Taxonomy" id="5539"/>
    <lineage>
        <taxon>Eukaryota</taxon>
        <taxon>Fungi</taxon>
        <taxon>Dikarya</taxon>
        <taxon>Ascomycota</taxon>
        <taxon>Pezizomycotina</taxon>
        <taxon>Leotiomycetes</taxon>
        <taxon>Leotiomycetes incertae sedis</taxon>
        <taxon>Scytalidium</taxon>
    </lineage>
</organism>
<feature type="domain" description="Zn(2)-C6 fungal-type" evidence="4">
    <location>
        <begin position="10"/>
        <end position="41"/>
    </location>
</feature>
<dbReference type="Pfam" id="PF04082">
    <property type="entry name" value="Fungal_trans"/>
    <property type="match status" value="1"/>
</dbReference>
<dbReference type="CDD" id="cd12148">
    <property type="entry name" value="fungal_TF_MHR"/>
    <property type="match status" value="1"/>
</dbReference>
<evidence type="ECO:0000313" key="5">
    <source>
        <dbReference type="EMBL" id="RFU25539.1"/>
    </source>
</evidence>
<dbReference type="Proteomes" id="UP000258309">
    <property type="component" value="Unassembled WGS sequence"/>
</dbReference>
<sequence>MVPRTRAVTACVHCREKRKRCDVDYHSPCTNCRLDEVACNVPKAHRLQRSSPEIQIQVANGFLKVVSVDRSDTTSQSSPPEQRPPLLDLDYVKPLSLNLIEEDIEFLAVKGALWIPPTELRDALLCSYLDYVHPFLPILKLSQLLAMFRRQKGSEGSRVSILLFQAIMLAASAFVDEKLLLNNGFNTRREARKEMYQRVKLLAEFEVELDEITYIQSLLLMTYWYETPDDPKSMYHWLGLAITMANRIDLNRDPEFLGYDKPTCKLRKRLWWSCIIRDSAISLGMRHPTKIKNEDYDVPMLKLDDFETELLTSSFSNPPIQSQVAQDAQLRYQLAILCLQKAKLCLILSEVLAAQYTVGKIGQRDDSHGLNTKTTMGLLPRVNSDTKRLKSCEQSIRRWEEELPDETRYRSFTLSGLDHTNDIFPLHLALFHMLHHATVITFYRPWTIPGQLSVGNDYQSGSAQKVIRHAATEISSISRDLYHIKGTCFLPMTGVITLLAATVSHIVDASVGSRYTQSMGVLHFSNCYRSIQILRRIYPLADHAACVVQAAVSSSRIWDRGGDNKSSRIKLPENGDGEPNMDMPSASTGGGFKSISAENNEVRAIGQGHGSKDTDFADTLGPDSSNGDSDIVERLQYNESQYIDSQSFTARSWWEDISLDQNDQLTPFIDWDGNMNL</sequence>
<evidence type="ECO:0000256" key="2">
    <source>
        <dbReference type="ARBA" id="ARBA00023242"/>
    </source>
</evidence>
<feature type="non-terminal residue" evidence="5">
    <location>
        <position position="1"/>
    </location>
</feature>
<dbReference type="InterPro" id="IPR007219">
    <property type="entry name" value="XnlR_reg_dom"/>
</dbReference>
<feature type="region of interest" description="Disordered" evidence="3">
    <location>
        <begin position="560"/>
        <end position="593"/>
    </location>
</feature>
<dbReference type="SMART" id="SM00906">
    <property type="entry name" value="Fungal_trans"/>
    <property type="match status" value="1"/>
</dbReference>
<dbReference type="Gene3D" id="4.10.240.10">
    <property type="entry name" value="Zn(2)-C6 fungal-type DNA-binding domain"/>
    <property type="match status" value="1"/>
</dbReference>
<feature type="non-terminal residue" evidence="5">
    <location>
        <position position="677"/>
    </location>
</feature>
<dbReference type="Pfam" id="PF00172">
    <property type="entry name" value="Zn_clus"/>
    <property type="match status" value="1"/>
</dbReference>
<accession>A0A3E2GWP8</accession>
<dbReference type="InterPro" id="IPR052761">
    <property type="entry name" value="Fungal_Detox/Toxin_TFs"/>
</dbReference>
<dbReference type="SMART" id="SM00066">
    <property type="entry name" value="GAL4"/>
    <property type="match status" value="1"/>
</dbReference>
<dbReference type="PROSITE" id="PS50048">
    <property type="entry name" value="ZN2_CY6_FUNGAL_2"/>
    <property type="match status" value="1"/>
</dbReference>
<name>A0A3E2GWP8_SCYLI</name>
<reference evidence="5 6" key="1">
    <citation type="submission" date="2018-05" db="EMBL/GenBank/DDBJ databases">
        <title>Draft genome sequence of Scytalidium lignicola DSM 105466, a ubiquitous saprotrophic fungus.</title>
        <authorList>
            <person name="Buettner E."/>
            <person name="Gebauer A.M."/>
            <person name="Hofrichter M."/>
            <person name="Liers C."/>
            <person name="Kellner H."/>
        </authorList>
    </citation>
    <scope>NUCLEOTIDE SEQUENCE [LARGE SCALE GENOMIC DNA]</scope>
    <source>
        <strain evidence="5 6">DSM 105466</strain>
    </source>
</reference>
<gene>
    <name evidence="5" type="ORF">B7463_g10796</name>
</gene>